<keyword evidence="2" id="KW-0560">Oxidoreductase</keyword>
<dbReference type="AlphaFoldDB" id="A0A2S6HIW7"/>
<evidence type="ECO:0000259" key="3">
    <source>
        <dbReference type="SMART" id="SM00822"/>
    </source>
</evidence>
<dbReference type="PRINTS" id="PR00081">
    <property type="entry name" value="GDHRDH"/>
</dbReference>
<dbReference type="Gene3D" id="3.40.50.720">
    <property type="entry name" value="NAD(P)-binding Rossmann-like Domain"/>
    <property type="match status" value="1"/>
</dbReference>
<dbReference type="PANTHER" id="PTHR42901:SF1">
    <property type="entry name" value="ALCOHOL DEHYDROGENASE"/>
    <property type="match status" value="1"/>
</dbReference>
<evidence type="ECO:0000313" key="4">
    <source>
        <dbReference type="EMBL" id="PPK77418.1"/>
    </source>
</evidence>
<protein>
    <submittedName>
        <fullName evidence="4">NADP-dependent 3-hydroxy acid dehydrogenase YdfG</fullName>
    </submittedName>
</protein>
<evidence type="ECO:0000313" key="5">
    <source>
        <dbReference type="Proteomes" id="UP000240010"/>
    </source>
</evidence>
<sequence length="256" mass="28301">MHVTSHKQAMKILNEILFMNSIKRTVLVTGASSGIGRAIARTLLQQGDHVIGVSRDSGKFIRQVDNFTPVQLDLSRLNDIPQKVRELEQAFPEINAVVLCAGRGQFGSVEEFSYAQIEDLMTLNFTSQAFLVKALLPALKRKDHGDLIFIGSEAALKGSRKGAMYCAAKFALRGFTQALREECGKSNVRVCLVNPGMVKTAFFEQLSFEPGDEPSNFIEPEDVAEAVAYVLNSRPQIVIDEINLSPLNKVVKFKKL</sequence>
<dbReference type="InterPro" id="IPR020904">
    <property type="entry name" value="Sc_DH/Rdtase_CS"/>
</dbReference>
<dbReference type="InterPro" id="IPR002347">
    <property type="entry name" value="SDR_fam"/>
</dbReference>
<dbReference type="Pfam" id="PF00106">
    <property type="entry name" value="adh_short"/>
    <property type="match status" value="1"/>
</dbReference>
<dbReference type="SUPFAM" id="SSF51735">
    <property type="entry name" value="NAD(P)-binding Rossmann-fold domains"/>
    <property type="match status" value="1"/>
</dbReference>
<dbReference type="PANTHER" id="PTHR42901">
    <property type="entry name" value="ALCOHOL DEHYDROGENASE"/>
    <property type="match status" value="1"/>
</dbReference>
<reference evidence="4 5" key="1">
    <citation type="submission" date="2018-02" db="EMBL/GenBank/DDBJ databases">
        <title>Subsurface microbial communities from deep shales in Ohio and West Virginia, USA.</title>
        <authorList>
            <person name="Wrighton K."/>
        </authorList>
    </citation>
    <scope>NUCLEOTIDE SEQUENCE [LARGE SCALE GENOMIC DNA]</scope>
    <source>
        <strain evidence="4 5">OWC-DMM</strain>
    </source>
</reference>
<dbReference type="InterPro" id="IPR036291">
    <property type="entry name" value="NAD(P)-bd_dom_sf"/>
</dbReference>
<evidence type="ECO:0000256" key="1">
    <source>
        <dbReference type="ARBA" id="ARBA00006484"/>
    </source>
</evidence>
<feature type="domain" description="Ketoreductase" evidence="3">
    <location>
        <begin position="24"/>
        <end position="201"/>
    </location>
</feature>
<dbReference type="Proteomes" id="UP000240010">
    <property type="component" value="Unassembled WGS sequence"/>
</dbReference>
<dbReference type="PROSITE" id="PS00061">
    <property type="entry name" value="ADH_SHORT"/>
    <property type="match status" value="1"/>
</dbReference>
<evidence type="ECO:0000256" key="2">
    <source>
        <dbReference type="ARBA" id="ARBA00023002"/>
    </source>
</evidence>
<proteinExistence type="inferred from homology"/>
<name>A0A2S6HIW7_9GAMM</name>
<dbReference type="GO" id="GO:0016491">
    <property type="term" value="F:oxidoreductase activity"/>
    <property type="evidence" value="ECO:0007669"/>
    <property type="project" value="UniProtKB-KW"/>
</dbReference>
<gene>
    <name evidence="4" type="ORF">B0F87_102531</name>
</gene>
<dbReference type="CDD" id="cd05233">
    <property type="entry name" value="SDR_c"/>
    <property type="match status" value="1"/>
</dbReference>
<dbReference type="EMBL" id="PTIZ01000002">
    <property type="protein sequence ID" value="PPK77418.1"/>
    <property type="molecule type" value="Genomic_DNA"/>
</dbReference>
<comment type="caution">
    <text evidence="4">The sequence shown here is derived from an EMBL/GenBank/DDBJ whole genome shotgun (WGS) entry which is preliminary data.</text>
</comment>
<comment type="similarity">
    <text evidence="1">Belongs to the short-chain dehydrogenases/reductases (SDR) family.</text>
</comment>
<organism evidence="4 5">
    <name type="scientific">Methylobacter tundripaludum</name>
    <dbReference type="NCBI Taxonomy" id="173365"/>
    <lineage>
        <taxon>Bacteria</taxon>
        <taxon>Pseudomonadati</taxon>
        <taxon>Pseudomonadota</taxon>
        <taxon>Gammaproteobacteria</taxon>
        <taxon>Methylococcales</taxon>
        <taxon>Methylococcaceae</taxon>
        <taxon>Methylobacter</taxon>
    </lineage>
</organism>
<dbReference type="InterPro" id="IPR057326">
    <property type="entry name" value="KR_dom"/>
</dbReference>
<accession>A0A2S6HIW7</accession>
<dbReference type="SMART" id="SM00822">
    <property type="entry name" value="PKS_KR"/>
    <property type="match status" value="1"/>
</dbReference>